<gene>
    <name evidence="8" type="ORF">GCM10007108_13720</name>
</gene>
<evidence type="ECO:0000259" key="7">
    <source>
        <dbReference type="PROSITE" id="PS50893"/>
    </source>
</evidence>
<dbReference type="Gene3D" id="2.40.50.140">
    <property type="entry name" value="Nucleic acid-binding proteins"/>
    <property type="match status" value="1"/>
</dbReference>
<comment type="caution">
    <text evidence="8">The sequence shown here is derived from an EMBL/GenBank/DDBJ whole genome shotgun (WGS) entry which is preliminary data.</text>
</comment>
<dbReference type="GO" id="GO:0016887">
    <property type="term" value="F:ATP hydrolysis activity"/>
    <property type="evidence" value="ECO:0007669"/>
    <property type="project" value="InterPro"/>
</dbReference>
<keyword evidence="2" id="KW-0813">Transport</keyword>
<dbReference type="SUPFAM" id="SSF52540">
    <property type="entry name" value="P-loop containing nucleoside triphosphate hydrolases"/>
    <property type="match status" value="1"/>
</dbReference>
<evidence type="ECO:0000256" key="2">
    <source>
        <dbReference type="ARBA" id="ARBA00022448"/>
    </source>
</evidence>
<dbReference type="InterPro" id="IPR015853">
    <property type="entry name" value="ABC_transpr_FbpC"/>
</dbReference>
<evidence type="ECO:0000256" key="4">
    <source>
        <dbReference type="ARBA" id="ARBA00022741"/>
    </source>
</evidence>
<dbReference type="EMBL" id="BMNY01000002">
    <property type="protein sequence ID" value="GGM76872.1"/>
    <property type="molecule type" value="Genomic_DNA"/>
</dbReference>
<dbReference type="GO" id="GO:0005524">
    <property type="term" value="F:ATP binding"/>
    <property type="evidence" value="ECO:0007669"/>
    <property type="project" value="UniProtKB-KW"/>
</dbReference>
<dbReference type="PROSITE" id="PS50893">
    <property type="entry name" value="ABC_TRANSPORTER_2"/>
    <property type="match status" value="1"/>
</dbReference>
<dbReference type="Pfam" id="PF00005">
    <property type="entry name" value="ABC_tran"/>
    <property type="match status" value="1"/>
</dbReference>
<dbReference type="InterPro" id="IPR008995">
    <property type="entry name" value="Mo/tungstate-bd_C_term_dom"/>
</dbReference>
<keyword evidence="9" id="KW-1185">Reference proteome</keyword>
<reference evidence="8" key="2">
    <citation type="submission" date="2022-09" db="EMBL/GenBank/DDBJ databases">
        <authorList>
            <person name="Sun Q."/>
            <person name="Ohkuma M."/>
        </authorList>
    </citation>
    <scope>NUCLEOTIDE SEQUENCE</scope>
    <source>
        <strain evidence="8">JCM 13583</strain>
    </source>
</reference>
<evidence type="ECO:0000313" key="9">
    <source>
        <dbReference type="Proteomes" id="UP000632195"/>
    </source>
</evidence>
<dbReference type="GO" id="GO:0015408">
    <property type="term" value="F:ABC-type ferric iron transporter activity"/>
    <property type="evidence" value="ECO:0007669"/>
    <property type="project" value="InterPro"/>
</dbReference>
<dbReference type="PANTHER" id="PTHR43875">
    <property type="entry name" value="MALTODEXTRIN IMPORT ATP-BINDING PROTEIN MSMX"/>
    <property type="match status" value="1"/>
</dbReference>
<name>A0AA37BSI9_9ARCH</name>
<dbReference type="InterPro" id="IPR017871">
    <property type="entry name" value="ABC_transporter-like_CS"/>
</dbReference>
<dbReference type="InterPro" id="IPR047641">
    <property type="entry name" value="ABC_transpr_MalK/UgpC-like"/>
</dbReference>
<dbReference type="InterPro" id="IPR027417">
    <property type="entry name" value="P-loop_NTPase"/>
</dbReference>
<evidence type="ECO:0000256" key="1">
    <source>
        <dbReference type="ARBA" id="ARBA00004202"/>
    </source>
</evidence>
<accession>A0AA37BSI9</accession>
<keyword evidence="4" id="KW-0547">Nucleotide-binding</keyword>
<keyword evidence="6" id="KW-0472">Membrane</keyword>
<dbReference type="InterPro" id="IPR003439">
    <property type="entry name" value="ABC_transporter-like_ATP-bd"/>
</dbReference>
<dbReference type="Gene3D" id="2.40.50.100">
    <property type="match status" value="1"/>
</dbReference>
<sequence>MVRIRLEHIDKVFGKKGREFKALDDISFEIEDNSFFGILGASGAGKTTIMRIIAGLETPTRGAIYFNDQVAASDGKDIIPVEDRNVGMVFQNWALYPHMTNYENIAFPLKSKHWSPEDIHRRITELARVLEISETLEKRPGEISGGQQQRVALARALAKNPSLLLLDEPFSNLDANRRDDARSLVRRVQEEYGITAVIVSHDPSDIFSLARKVAVIHSGRLIQIDTPGEIYDRPRNVRVAGSLGEINLLRGSTSLDGERLVIRVADARIPVPVAASDETWDREVTVGIRPEDLATENDVTNLGGSSEMVKFGTFEVDASNYVHGSFVVSMKVGEERLNVLSRLPVSPGSRLTVYVNASKIKLFDAQSGDLIPFRVAETAQA</sequence>
<dbReference type="AlphaFoldDB" id="A0AA37BSI9"/>
<protein>
    <submittedName>
        <fullName evidence="8">ABC transporter ATP-binding protein</fullName>
    </submittedName>
</protein>
<evidence type="ECO:0000313" key="8">
    <source>
        <dbReference type="EMBL" id="GGM76872.1"/>
    </source>
</evidence>
<dbReference type="InterPro" id="IPR003593">
    <property type="entry name" value="AAA+_ATPase"/>
</dbReference>
<organism evidence="8 9">
    <name type="scientific">Thermogymnomonas acidicola</name>
    <dbReference type="NCBI Taxonomy" id="399579"/>
    <lineage>
        <taxon>Archaea</taxon>
        <taxon>Methanobacteriati</taxon>
        <taxon>Thermoplasmatota</taxon>
        <taxon>Thermoplasmata</taxon>
        <taxon>Thermoplasmatales</taxon>
        <taxon>Thermogymnomonas</taxon>
    </lineage>
</organism>
<dbReference type="SUPFAM" id="SSF50331">
    <property type="entry name" value="MOP-like"/>
    <property type="match status" value="1"/>
</dbReference>
<dbReference type="GO" id="GO:0055052">
    <property type="term" value="C:ATP-binding cassette (ABC) transporter complex, substrate-binding subunit-containing"/>
    <property type="evidence" value="ECO:0007669"/>
    <property type="project" value="TreeGrafter"/>
</dbReference>
<evidence type="ECO:0000256" key="3">
    <source>
        <dbReference type="ARBA" id="ARBA00022475"/>
    </source>
</evidence>
<dbReference type="Gene3D" id="3.40.50.300">
    <property type="entry name" value="P-loop containing nucleotide triphosphate hydrolases"/>
    <property type="match status" value="1"/>
</dbReference>
<dbReference type="InterPro" id="IPR012340">
    <property type="entry name" value="NA-bd_OB-fold"/>
</dbReference>
<keyword evidence="3" id="KW-1003">Cell membrane</keyword>
<dbReference type="PANTHER" id="PTHR43875:SF4">
    <property type="entry name" value="GLUCOSE IMPORT ATP-BINDING PROTEIN GLCV"/>
    <property type="match status" value="1"/>
</dbReference>
<dbReference type="RefSeq" id="WP_188681497.1">
    <property type="nucleotide sequence ID" value="NZ_BMNY01000002.1"/>
</dbReference>
<keyword evidence="5 8" id="KW-0067">ATP-binding</keyword>
<feature type="domain" description="ABC transporter" evidence="7">
    <location>
        <begin position="4"/>
        <end position="243"/>
    </location>
</feature>
<dbReference type="PROSITE" id="PS00211">
    <property type="entry name" value="ABC_TRANSPORTER_1"/>
    <property type="match status" value="1"/>
</dbReference>
<evidence type="ECO:0000256" key="5">
    <source>
        <dbReference type="ARBA" id="ARBA00022840"/>
    </source>
</evidence>
<proteinExistence type="predicted"/>
<evidence type="ECO:0000256" key="6">
    <source>
        <dbReference type="ARBA" id="ARBA00023136"/>
    </source>
</evidence>
<reference evidence="8" key="1">
    <citation type="journal article" date="2014" name="Int. J. Syst. Evol. Microbiol.">
        <title>Complete genome sequence of Corynebacterium casei LMG S-19264T (=DSM 44701T), isolated from a smear-ripened cheese.</title>
        <authorList>
            <consortium name="US DOE Joint Genome Institute (JGI-PGF)"/>
            <person name="Walter F."/>
            <person name="Albersmeier A."/>
            <person name="Kalinowski J."/>
            <person name="Ruckert C."/>
        </authorList>
    </citation>
    <scope>NUCLEOTIDE SEQUENCE</scope>
    <source>
        <strain evidence="8">JCM 13583</strain>
    </source>
</reference>
<dbReference type="Proteomes" id="UP000632195">
    <property type="component" value="Unassembled WGS sequence"/>
</dbReference>
<dbReference type="FunFam" id="3.40.50.300:FF:000042">
    <property type="entry name" value="Maltose/maltodextrin ABC transporter, ATP-binding protein"/>
    <property type="match status" value="1"/>
</dbReference>
<comment type="subcellular location">
    <subcellularLocation>
        <location evidence="1">Cell membrane</location>
        <topology evidence="1">Peripheral membrane protein</topology>
    </subcellularLocation>
</comment>
<dbReference type="SMART" id="SM00382">
    <property type="entry name" value="AAA"/>
    <property type="match status" value="1"/>
</dbReference>
<dbReference type="CDD" id="cd03259">
    <property type="entry name" value="ABC_Carb_Solutes_like"/>
    <property type="match status" value="1"/>
</dbReference>